<dbReference type="OrthoDB" id="7874425at2"/>
<comment type="caution">
    <text evidence="1">The sequence shown here is derived from an EMBL/GenBank/DDBJ whole genome shotgun (WGS) entry which is preliminary data.</text>
</comment>
<dbReference type="Proteomes" id="UP000294662">
    <property type="component" value="Unassembled WGS sequence"/>
</dbReference>
<dbReference type="RefSeq" id="WP_132826950.1">
    <property type="nucleotide sequence ID" value="NZ_SMFP01000001.1"/>
</dbReference>
<sequence length="170" mass="19280">MTGSSRQTRALVQLADALAGYELITIDAVSARVLGKGDFFKRLKRGGDCRTETSERVLDWFDAVWPDDLDWACDLPRPSGRSEVAKLPRHNAQALADITNLPIWSSGRRPAWWHDIPVRSFLTDAHRQMSTLRAASLGAKRFGDRCPKKSSIHLYWQRLDKAFARMEVTK</sequence>
<proteinExistence type="predicted"/>
<dbReference type="AlphaFoldDB" id="A0A4R5F1B9"/>
<protein>
    <submittedName>
        <fullName evidence="1">Uncharacterized protein</fullName>
    </submittedName>
</protein>
<evidence type="ECO:0000313" key="1">
    <source>
        <dbReference type="EMBL" id="TDE40960.1"/>
    </source>
</evidence>
<evidence type="ECO:0000313" key="2">
    <source>
        <dbReference type="Proteomes" id="UP000294662"/>
    </source>
</evidence>
<reference evidence="1 2" key="1">
    <citation type="submission" date="2019-03" db="EMBL/GenBank/DDBJ databases">
        <authorList>
            <person name="Zhang S."/>
        </authorList>
    </citation>
    <scope>NUCLEOTIDE SEQUENCE [LARGE SCALE GENOMIC DNA]</scope>
    <source>
        <strain evidence="1 2">S4J41</strain>
    </source>
</reference>
<keyword evidence="2" id="KW-1185">Reference proteome</keyword>
<organism evidence="1 2">
    <name type="scientific">Antarcticimicrobium sediminis</name>
    <dbReference type="NCBI Taxonomy" id="2546227"/>
    <lineage>
        <taxon>Bacteria</taxon>
        <taxon>Pseudomonadati</taxon>
        <taxon>Pseudomonadota</taxon>
        <taxon>Alphaproteobacteria</taxon>
        <taxon>Rhodobacterales</taxon>
        <taxon>Paracoccaceae</taxon>
        <taxon>Antarcticimicrobium</taxon>
    </lineage>
</organism>
<gene>
    <name evidence="1" type="ORF">E1B25_01740</name>
</gene>
<dbReference type="EMBL" id="SMFP01000001">
    <property type="protein sequence ID" value="TDE40960.1"/>
    <property type="molecule type" value="Genomic_DNA"/>
</dbReference>
<accession>A0A4R5F1B9</accession>
<name>A0A4R5F1B9_9RHOB</name>